<dbReference type="GO" id="GO:0016020">
    <property type="term" value="C:membrane"/>
    <property type="evidence" value="ECO:0007669"/>
    <property type="project" value="UniProtKB-SubCell"/>
</dbReference>
<dbReference type="InterPro" id="IPR017464">
    <property type="entry name" value="Sugar_tfrase_EpsB_2"/>
</dbReference>
<protein>
    <submittedName>
        <fullName evidence="9">TIGR03013 family PEP-CTERM/XrtA system glycosyltransferase</fullName>
    </submittedName>
</protein>
<dbReference type="NCBIfam" id="TIGR03013">
    <property type="entry name" value="EpsB_2"/>
    <property type="match status" value="1"/>
</dbReference>
<evidence type="ECO:0000256" key="3">
    <source>
        <dbReference type="ARBA" id="ARBA00022679"/>
    </source>
</evidence>
<comment type="subcellular location">
    <subcellularLocation>
        <location evidence="1">Membrane</location>
        <topology evidence="1">Multi-pass membrane protein</topology>
    </subcellularLocation>
</comment>
<keyword evidence="5 7" id="KW-1133">Transmembrane helix</keyword>
<dbReference type="GO" id="GO:0016780">
    <property type="term" value="F:phosphotransferase activity, for other substituted phosphate groups"/>
    <property type="evidence" value="ECO:0007669"/>
    <property type="project" value="TreeGrafter"/>
</dbReference>
<comment type="caution">
    <text evidence="9">The sequence shown here is derived from an EMBL/GenBank/DDBJ whole genome shotgun (WGS) entry which is preliminary data.</text>
</comment>
<comment type="similarity">
    <text evidence="2">Belongs to the bacterial sugar transferase family.</text>
</comment>
<evidence type="ECO:0000256" key="2">
    <source>
        <dbReference type="ARBA" id="ARBA00006464"/>
    </source>
</evidence>
<accession>A0A7C3QX76</accession>
<dbReference type="InterPro" id="IPR017475">
    <property type="entry name" value="EPS_sugar_tfrase"/>
</dbReference>
<name>A0A7C3QX76_9BACT</name>
<evidence type="ECO:0000256" key="5">
    <source>
        <dbReference type="ARBA" id="ARBA00022989"/>
    </source>
</evidence>
<dbReference type="PANTHER" id="PTHR30576:SF0">
    <property type="entry name" value="UNDECAPRENYL-PHOSPHATE N-ACETYLGALACTOSAMINYL 1-PHOSPHATE TRANSFERASE-RELATED"/>
    <property type="match status" value="1"/>
</dbReference>
<evidence type="ECO:0000256" key="4">
    <source>
        <dbReference type="ARBA" id="ARBA00022692"/>
    </source>
</evidence>
<dbReference type="NCBIfam" id="TIGR03025">
    <property type="entry name" value="EPS_sugtrans"/>
    <property type="match status" value="1"/>
</dbReference>
<dbReference type="InterPro" id="IPR003362">
    <property type="entry name" value="Bact_transf"/>
</dbReference>
<feature type="transmembrane region" description="Helical" evidence="7">
    <location>
        <begin position="265"/>
        <end position="285"/>
    </location>
</feature>
<dbReference type="Pfam" id="PF02397">
    <property type="entry name" value="Bac_transf"/>
    <property type="match status" value="1"/>
</dbReference>
<feature type="domain" description="Bacterial sugar transferase" evidence="8">
    <location>
        <begin position="259"/>
        <end position="442"/>
    </location>
</feature>
<evidence type="ECO:0000256" key="1">
    <source>
        <dbReference type="ARBA" id="ARBA00004141"/>
    </source>
</evidence>
<keyword evidence="3 9" id="KW-0808">Transferase</keyword>
<gene>
    <name evidence="9" type="ORF">ENX03_08260</name>
</gene>
<evidence type="ECO:0000313" key="9">
    <source>
        <dbReference type="EMBL" id="HFT93908.1"/>
    </source>
</evidence>
<feature type="transmembrane region" description="Helical" evidence="7">
    <location>
        <begin position="112"/>
        <end position="132"/>
    </location>
</feature>
<feature type="transmembrane region" description="Helical" evidence="7">
    <location>
        <begin position="12"/>
        <end position="37"/>
    </location>
</feature>
<evidence type="ECO:0000256" key="6">
    <source>
        <dbReference type="ARBA" id="ARBA00023136"/>
    </source>
</evidence>
<dbReference type="EMBL" id="DTMM01000171">
    <property type="protein sequence ID" value="HFT93908.1"/>
    <property type="molecule type" value="Genomic_DNA"/>
</dbReference>
<evidence type="ECO:0000259" key="8">
    <source>
        <dbReference type="Pfam" id="PF02397"/>
    </source>
</evidence>
<feature type="transmembrane region" description="Helical" evidence="7">
    <location>
        <begin position="81"/>
        <end position="106"/>
    </location>
</feature>
<reference evidence="9" key="1">
    <citation type="journal article" date="2020" name="mSystems">
        <title>Genome- and Community-Level Interaction Insights into Carbon Utilization and Element Cycling Functions of Hydrothermarchaeota in Hydrothermal Sediment.</title>
        <authorList>
            <person name="Zhou Z."/>
            <person name="Liu Y."/>
            <person name="Xu W."/>
            <person name="Pan J."/>
            <person name="Luo Z.H."/>
            <person name="Li M."/>
        </authorList>
    </citation>
    <scope>NUCLEOTIDE SEQUENCE [LARGE SCALE GENOMIC DNA]</scope>
    <source>
        <strain evidence="9">SpSt-902</strain>
    </source>
</reference>
<evidence type="ECO:0000256" key="7">
    <source>
        <dbReference type="SAM" id="Phobius"/>
    </source>
</evidence>
<dbReference type="PANTHER" id="PTHR30576">
    <property type="entry name" value="COLANIC BIOSYNTHESIS UDP-GLUCOSE LIPID CARRIER TRANSFERASE"/>
    <property type="match status" value="1"/>
</dbReference>
<organism evidence="9">
    <name type="scientific">Leptospirillum ferriphilum</name>
    <dbReference type="NCBI Taxonomy" id="178606"/>
    <lineage>
        <taxon>Bacteria</taxon>
        <taxon>Pseudomonadati</taxon>
        <taxon>Nitrospirota</taxon>
        <taxon>Nitrospiria</taxon>
        <taxon>Nitrospirales</taxon>
        <taxon>Nitrospiraceae</taxon>
        <taxon>Leptospirillum</taxon>
    </lineage>
</organism>
<keyword evidence="6 7" id="KW-0472">Membrane</keyword>
<sequence>MIRIFNHYVSITVLFVLLGDAIFSSLAVVALFSFARLGPQGGRAMEEGLAVGTVWVVLSAFLFFQAGLYDTLNFEDDRNSLIRILSAFVILGGIGFVVMVAFPVFRMGWKEALFLTGLTFMGIVAWRRFVVLRLPFVGWKRRTLILGTFQISRIFEELNKFRHNIRIHGVVDARKLKEFDLVNYAIEHRIHSIVISLKDRRGTLPIHNILACKMHGIDVMEWATFYEKNTNKIDIMNINPSHLILGDGFQRNRLTVVVKGVMDRVLSLLGLLLFLPIGLLIALLIRLESPGPVFYSQERVGLNGRPFNILKFRSMVADAEKGLTPQWASQNDPRITRIGAFLRKTRLDEVPQLINILKGEMSFVGPRPERPFFVAELEKVIPFYSLRHVTKPGLSGWAQIRYRYGATVEDAARKLEYDLYYIKNLSIFLDLMIFMETIQVILFGKGSR</sequence>
<proteinExistence type="inferred from homology"/>
<dbReference type="AlphaFoldDB" id="A0A7C3QX76"/>
<feature type="transmembrane region" description="Helical" evidence="7">
    <location>
        <begin position="49"/>
        <end position="69"/>
    </location>
</feature>
<keyword evidence="4 7" id="KW-0812">Transmembrane</keyword>